<reference evidence="7 8" key="1">
    <citation type="journal article" date="2012" name="Science">
        <title>The Paleozoic origin of enzymatic lignin decomposition reconstructed from 31 fungal genomes.</title>
        <authorList>
            <person name="Floudas D."/>
            <person name="Binder M."/>
            <person name="Riley R."/>
            <person name="Barry K."/>
            <person name="Blanchette R.A."/>
            <person name="Henrissat B."/>
            <person name="Martinez A.T."/>
            <person name="Otillar R."/>
            <person name="Spatafora J.W."/>
            <person name="Yadav J.S."/>
            <person name="Aerts A."/>
            <person name="Benoit I."/>
            <person name="Boyd A."/>
            <person name="Carlson A."/>
            <person name="Copeland A."/>
            <person name="Coutinho P.M."/>
            <person name="de Vries R.P."/>
            <person name="Ferreira P."/>
            <person name="Findley K."/>
            <person name="Foster B."/>
            <person name="Gaskell J."/>
            <person name="Glotzer D."/>
            <person name="Gorecki P."/>
            <person name="Heitman J."/>
            <person name="Hesse C."/>
            <person name="Hori C."/>
            <person name="Igarashi K."/>
            <person name="Jurgens J.A."/>
            <person name="Kallen N."/>
            <person name="Kersten P."/>
            <person name="Kohler A."/>
            <person name="Kuees U."/>
            <person name="Kumar T.K.A."/>
            <person name="Kuo A."/>
            <person name="LaButti K."/>
            <person name="Larrondo L.F."/>
            <person name="Lindquist E."/>
            <person name="Ling A."/>
            <person name="Lombard V."/>
            <person name="Lucas S."/>
            <person name="Lundell T."/>
            <person name="Martin R."/>
            <person name="McLaughlin D.J."/>
            <person name="Morgenstern I."/>
            <person name="Morin E."/>
            <person name="Murat C."/>
            <person name="Nagy L.G."/>
            <person name="Nolan M."/>
            <person name="Ohm R.A."/>
            <person name="Patyshakuliyeva A."/>
            <person name="Rokas A."/>
            <person name="Ruiz-Duenas F.J."/>
            <person name="Sabat G."/>
            <person name="Salamov A."/>
            <person name="Samejima M."/>
            <person name="Schmutz J."/>
            <person name="Slot J.C."/>
            <person name="St John F."/>
            <person name="Stenlid J."/>
            <person name="Sun H."/>
            <person name="Sun S."/>
            <person name="Syed K."/>
            <person name="Tsang A."/>
            <person name="Wiebenga A."/>
            <person name="Young D."/>
            <person name="Pisabarro A."/>
            <person name="Eastwood D.C."/>
            <person name="Martin F."/>
            <person name="Cullen D."/>
            <person name="Grigoriev I.V."/>
            <person name="Hibbett D.S."/>
        </authorList>
    </citation>
    <scope>NUCLEOTIDE SEQUENCE [LARGE SCALE GENOMIC DNA]</scope>
    <source>
        <strain evidence="7 8">ATCC 11539</strain>
    </source>
</reference>
<dbReference type="STRING" id="670483.S7QE70"/>
<gene>
    <name evidence="7" type="ORF">GLOTRDRAFT_37156</name>
</gene>
<accession>S7QE70</accession>
<dbReference type="eggNOG" id="KOG1290">
    <property type="taxonomic scope" value="Eukaryota"/>
</dbReference>
<dbReference type="PROSITE" id="PS50011">
    <property type="entry name" value="PROTEIN_KINASE_DOM"/>
    <property type="match status" value="1"/>
</dbReference>
<keyword evidence="3" id="KW-0547">Nucleotide-binding</keyword>
<dbReference type="OMA" id="HEIRIYN"/>
<dbReference type="InterPro" id="IPR050494">
    <property type="entry name" value="Ser_Thr_dual-spec_kinase"/>
</dbReference>
<dbReference type="KEGG" id="gtr:GLOTRDRAFT_37156"/>
<evidence type="ECO:0000256" key="2">
    <source>
        <dbReference type="ARBA" id="ARBA00022679"/>
    </source>
</evidence>
<proteinExistence type="predicted"/>
<dbReference type="PANTHER" id="PTHR24058">
    <property type="entry name" value="DUAL SPECIFICITY PROTEIN KINASE"/>
    <property type="match status" value="1"/>
</dbReference>
<dbReference type="RefSeq" id="XP_007862957.1">
    <property type="nucleotide sequence ID" value="XM_007864766.1"/>
</dbReference>
<evidence type="ECO:0000313" key="7">
    <source>
        <dbReference type="EMBL" id="EPQ57707.1"/>
    </source>
</evidence>
<dbReference type="InterPro" id="IPR008266">
    <property type="entry name" value="Tyr_kinase_AS"/>
</dbReference>
<evidence type="ECO:0000256" key="1">
    <source>
        <dbReference type="ARBA" id="ARBA00022527"/>
    </source>
</evidence>
<keyword evidence="4 7" id="KW-0418">Kinase</keyword>
<keyword evidence="8" id="KW-1185">Reference proteome</keyword>
<dbReference type="PROSITE" id="PS00109">
    <property type="entry name" value="PROTEIN_KINASE_TYR"/>
    <property type="match status" value="1"/>
</dbReference>
<feature type="non-terminal residue" evidence="7">
    <location>
        <position position="1"/>
    </location>
</feature>
<evidence type="ECO:0000256" key="3">
    <source>
        <dbReference type="ARBA" id="ARBA00022741"/>
    </source>
</evidence>
<feature type="domain" description="Protein kinase" evidence="6">
    <location>
        <begin position="36"/>
        <end position="380"/>
    </location>
</feature>
<dbReference type="Gene3D" id="3.30.200.20">
    <property type="entry name" value="Phosphorylase Kinase, domain 1"/>
    <property type="match status" value="1"/>
</dbReference>
<evidence type="ECO:0000256" key="4">
    <source>
        <dbReference type="ARBA" id="ARBA00022777"/>
    </source>
</evidence>
<dbReference type="EMBL" id="KB469298">
    <property type="protein sequence ID" value="EPQ57707.1"/>
    <property type="molecule type" value="Genomic_DNA"/>
</dbReference>
<evidence type="ECO:0000259" key="6">
    <source>
        <dbReference type="PROSITE" id="PS50011"/>
    </source>
</evidence>
<keyword evidence="2" id="KW-0808">Transferase</keyword>
<dbReference type="AlphaFoldDB" id="S7QE70"/>
<keyword evidence="1" id="KW-0723">Serine/threonine-protein kinase</keyword>
<dbReference type="OrthoDB" id="5979581at2759"/>
<evidence type="ECO:0000313" key="8">
    <source>
        <dbReference type="Proteomes" id="UP000030669"/>
    </source>
</evidence>
<name>S7QE70_GLOTA</name>
<dbReference type="HOGENOM" id="CLU_000288_81_1_1"/>
<dbReference type="GO" id="GO:0005524">
    <property type="term" value="F:ATP binding"/>
    <property type="evidence" value="ECO:0007669"/>
    <property type="project" value="UniProtKB-KW"/>
</dbReference>
<keyword evidence="5" id="KW-0067">ATP-binding</keyword>
<dbReference type="InterPro" id="IPR011009">
    <property type="entry name" value="Kinase-like_dom_sf"/>
</dbReference>
<dbReference type="Proteomes" id="UP000030669">
    <property type="component" value="Unassembled WGS sequence"/>
</dbReference>
<dbReference type="GeneID" id="19305756"/>
<sequence>FSFIDVAKKIQEEGFDWYSLKIYYPIRIGEVFQSRYEVLTKLGYGRTPEISAPGRLRDHRYVALKVCISDYPSVAREKGAYNRLRSLRESPLIQKCWDSFTIQGREGAVHEYLVLEPLCSNLAYFGKHVASGWENLELFRATATLVFDALRFLHTEAHLIHCDLREENFLLRTASDGVFQALEEYEAREPSPRKVDGEHVVHTTSVAMYPDDITGIVLTDFGETRPGDASTLYNDDIQSLPYRAPEVLLDIPFWYPVDVWNAGVMLWHMFEAKPLFHPFTSKGEPWNVLHLRQMVNVMGLPPLRLLERSINPEWIHKQYFDRDGQWIGVIPVHSDRGLEWRENRLHGEERAEFLRFMRRCLQWEPEKRATAAELCEDPWLKPATEETVEARKS</sequence>
<organism evidence="7 8">
    <name type="scientific">Gloeophyllum trabeum (strain ATCC 11539 / FP-39264 / Madison 617)</name>
    <name type="common">Brown rot fungus</name>
    <dbReference type="NCBI Taxonomy" id="670483"/>
    <lineage>
        <taxon>Eukaryota</taxon>
        <taxon>Fungi</taxon>
        <taxon>Dikarya</taxon>
        <taxon>Basidiomycota</taxon>
        <taxon>Agaricomycotina</taxon>
        <taxon>Agaricomycetes</taxon>
        <taxon>Gloeophyllales</taxon>
        <taxon>Gloeophyllaceae</taxon>
        <taxon>Gloeophyllum</taxon>
    </lineage>
</organism>
<dbReference type="InterPro" id="IPR000719">
    <property type="entry name" value="Prot_kinase_dom"/>
</dbReference>
<dbReference type="Pfam" id="PF00069">
    <property type="entry name" value="Pkinase"/>
    <property type="match status" value="1"/>
</dbReference>
<dbReference type="SUPFAM" id="SSF56112">
    <property type="entry name" value="Protein kinase-like (PK-like)"/>
    <property type="match status" value="1"/>
</dbReference>
<dbReference type="SMART" id="SM00220">
    <property type="entry name" value="S_TKc"/>
    <property type="match status" value="1"/>
</dbReference>
<dbReference type="GO" id="GO:0004674">
    <property type="term" value="F:protein serine/threonine kinase activity"/>
    <property type="evidence" value="ECO:0007669"/>
    <property type="project" value="UniProtKB-KW"/>
</dbReference>
<dbReference type="Gene3D" id="1.10.510.10">
    <property type="entry name" value="Transferase(Phosphotransferase) domain 1"/>
    <property type="match status" value="1"/>
</dbReference>
<protein>
    <submittedName>
        <fullName evidence="7">Kinase-like protein</fullName>
    </submittedName>
</protein>
<evidence type="ECO:0000256" key="5">
    <source>
        <dbReference type="ARBA" id="ARBA00022840"/>
    </source>
</evidence>